<keyword evidence="3" id="KW-0804">Transcription</keyword>
<dbReference type="PRINTS" id="PR00032">
    <property type="entry name" value="HTHARAC"/>
</dbReference>
<keyword evidence="2" id="KW-0238">DNA-binding</keyword>
<comment type="caution">
    <text evidence="5">The sequence shown here is derived from an EMBL/GenBank/DDBJ whole genome shotgun (WGS) entry which is preliminary data.</text>
</comment>
<name>A0ABU8NIN2_9SPHI</name>
<protein>
    <submittedName>
        <fullName evidence="5">Helix-turn-helix domain-containing protein</fullName>
    </submittedName>
</protein>
<evidence type="ECO:0000313" key="5">
    <source>
        <dbReference type="EMBL" id="MEJ2901703.1"/>
    </source>
</evidence>
<dbReference type="Gene3D" id="1.10.10.60">
    <property type="entry name" value="Homeodomain-like"/>
    <property type="match status" value="2"/>
</dbReference>
<dbReference type="PROSITE" id="PS01124">
    <property type="entry name" value="HTH_ARAC_FAMILY_2"/>
    <property type="match status" value="1"/>
</dbReference>
<evidence type="ECO:0000313" key="6">
    <source>
        <dbReference type="Proteomes" id="UP001378956"/>
    </source>
</evidence>
<dbReference type="PANTHER" id="PTHR43280">
    <property type="entry name" value="ARAC-FAMILY TRANSCRIPTIONAL REGULATOR"/>
    <property type="match status" value="1"/>
</dbReference>
<keyword evidence="1" id="KW-0805">Transcription regulation</keyword>
<keyword evidence="6" id="KW-1185">Reference proteome</keyword>
<dbReference type="SUPFAM" id="SSF46689">
    <property type="entry name" value="Homeodomain-like"/>
    <property type="match status" value="1"/>
</dbReference>
<dbReference type="PANTHER" id="PTHR43280:SF32">
    <property type="entry name" value="TRANSCRIPTIONAL REGULATORY PROTEIN"/>
    <property type="match status" value="1"/>
</dbReference>
<evidence type="ECO:0000256" key="2">
    <source>
        <dbReference type="ARBA" id="ARBA00023125"/>
    </source>
</evidence>
<organism evidence="5 6">
    <name type="scientific">Pedobacter panaciterrae</name>
    <dbReference type="NCBI Taxonomy" id="363849"/>
    <lineage>
        <taxon>Bacteria</taxon>
        <taxon>Pseudomonadati</taxon>
        <taxon>Bacteroidota</taxon>
        <taxon>Sphingobacteriia</taxon>
        <taxon>Sphingobacteriales</taxon>
        <taxon>Sphingobacteriaceae</taxon>
        <taxon>Pedobacter</taxon>
    </lineage>
</organism>
<dbReference type="InterPro" id="IPR018060">
    <property type="entry name" value="HTH_AraC"/>
</dbReference>
<reference evidence="5 6" key="1">
    <citation type="submission" date="2024-03" db="EMBL/GenBank/DDBJ databases">
        <title>Sequence of Lycoming College Course Isolates.</title>
        <authorList>
            <person name="Plotts O."/>
            <person name="Newman J."/>
        </authorList>
    </citation>
    <scope>NUCLEOTIDE SEQUENCE [LARGE SCALE GENOMIC DNA]</scope>
    <source>
        <strain evidence="5 6">CJB-3</strain>
    </source>
</reference>
<gene>
    <name evidence="5" type="ORF">WAE58_04680</name>
</gene>
<evidence type="ECO:0000256" key="3">
    <source>
        <dbReference type="ARBA" id="ARBA00023163"/>
    </source>
</evidence>
<dbReference type="RefSeq" id="WP_337715542.1">
    <property type="nucleotide sequence ID" value="NZ_JBBEUB010000001.1"/>
</dbReference>
<proteinExistence type="predicted"/>
<evidence type="ECO:0000256" key="1">
    <source>
        <dbReference type="ARBA" id="ARBA00023015"/>
    </source>
</evidence>
<feature type="domain" description="HTH araC/xylS-type" evidence="4">
    <location>
        <begin position="192"/>
        <end position="297"/>
    </location>
</feature>
<dbReference type="SMART" id="SM00342">
    <property type="entry name" value="HTH_ARAC"/>
    <property type="match status" value="1"/>
</dbReference>
<dbReference type="InterPro" id="IPR020449">
    <property type="entry name" value="Tscrpt_reg_AraC-type_HTH"/>
</dbReference>
<accession>A0ABU8NIN2</accession>
<evidence type="ECO:0000259" key="4">
    <source>
        <dbReference type="PROSITE" id="PS01124"/>
    </source>
</evidence>
<dbReference type="Proteomes" id="UP001378956">
    <property type="component" value="Unassembled WGS sequence"/>
</dbReference>
<dbReference type="Pfam" id="PF12833">
    <property type="entry name" value="HTH_18"/>
    <property type="match status" value="1"/>
</dbReference>
<dbReference type="EMBL" id="JBBEUB010000001">
    <property type="protein sequence ID" value="MEJ2901703.1"/>
    <property type="molecule type" value="Genomic_DNA"/>
</dbReference>
<sequence length="298" mass="34247">MENLIRFETIEDYNVFANHQTLHPLVSVLDISNVTPQKPVSSYYNFYAVFLKDTVCGELVYGRSNYDYQEGSVVFIGPGQIVSVQTTEEVYVPKGYGLIFHADLLHGTPLGRAIDHYSFFGYNSNEALHISEEERQTLMECLLKIGKEIKQPADDHSNKLIVSNLELFLTYCERFYQRQFSTRQEHNEGIVEKFETILNQYFLSDEPQLHGTPSVAYCADKLNLSANYFGDLVKRETGMTAQEIILKKIITIAKERVFDLSKSVTQIANDMGFKYPQHFTRLFKSQVGLTPNKYRNSK</sequence>
<dbReference type="InterPro" id="IPR009057">
    <property type="entry name" value="Homeodomain-like_sf"/>
</dbReference>